<dbReference type="InterPro" id="IPR011025">
    <property type="entry name" value="GproteinA_insert"/>
</dbReference>
<evidence type="ECO:0000256" key="2">
    <source>
        <dbReference type="ARBA" id="ARBA00022741"/>
    </source>
</evidence>
<dbReference type="GO" id="GO:0003924">
    <property type="term" value="F:GTPase activity"/>
    <property type="evidence" value="ECO:0007669"/>
    <property type="project" value="InterPro"/>
</dbReference>
<feature type="binding site" evidence="5">
    <location>
        <begin position="322"/>
        <end position="325"/>
    </location>
    <ligand>
        <name>GTP</name>
        <dbReference type="ChEBI" id="CHEBI:37565"/>
    </ligand>
</feature>
<protein>
    <submittedName>
        <fullName evidence="7">Uncharacterized protein</fullName>
    </submittedName>
</protein>
<dbReference type="GO" id="GO:0046872">
    <property type="term" value="F:metal ion binding"/>
    <property type="evidence" value="ECO:0007669"/>
    <property type="project" value="UniProtKB-KW"/>
</dbReference>
<dbReference type="GO" id="GO:0007188">
    <property type="term" value="P:adenylate cyclase-modulating G protein-coupled receptor signaling pathway"/>
    <property type="evidence" value="ECO:0007669"/>
    <property type="project" value="TreeGrafter"/>
</dbReference>
<organism evidence="7 8">
    <name type="scientific">Brachionus calyciflorus</name>
    <dbReference type="NCBI Taxonomy" id="104777"/>
    <lineage>
        <taxon>Eukaryota</taxon>
        <taxon>Metazoa</taxon>
        <taxon>Spiralia</taxon>
        <taxon>Gnathifera</taxon>
        <taxon>Rotifera</taxon>
        <taxon>Eurotatoria</taxon>
        <taxon>Monogononta</taxon>
        <taxon>Pseudotrocha</taxon>
        <taxon>Ploima</taxon>
        <taxon>Brachionidae</taxon>
        <taxon>Brachionus</taxon>
    </lineage>
</organism>
<dbReference type="Gene3D" id="1.10.400.10">
    <property type="entry name" value="GI Alpha 1, domain 2-like"/>
    <property type="match status" value="1"/>
</dbReference>
<dbReference type="PROSITE" id="PS51882">
    <property type="entry name" value="G_ALPHA"/>
    <property type="match status" value="1"/>
</dbReference>
<dbReference type="InterPro" id="IPR027417">
    <property type="entry name" value="P-loop_NTPase"/>
</dbReference>
<dbReference type="GO" id="GO:0031683">
    <property type="term" value="F:G-protein beta/gamma-subunit complex binding"/>
    <property type="evidence" value="ECO:0007669"/>
    <property type="project" value="InterPro"/>
</dbReference>
<dbReference type="SMART" id="SM00275">
    <property type="entry name" value="G_alpha"/>
    <property type="match status" value="1"/>
</dbReference>
<evidence type="ECO:0000313" key="8">
    <source>
        <dbReference type="Proteomes" id="UP000663879"/>
    </source>
</evidence>
<feature type="binding site" evidence="5">
    <location>
        <begin position="173"/>
        <end position="174"/>
    </location>
    <ligand>
        <name>GTP</name>
        <dbReference type="ChEBI" id="CHEBI:37565"/>
    </ligand>
</feature>
<dbReference type="AlphaFoldDB" id="A0A813USK8"/>
<dbReference type="Pfam" id="PF00503">
    <property type="entry name" value="G-alpha"/>
    <property type="match status" value="2"/>
</dbReference>
<dbReference type="GO" id="GO:0005737">
    <property type="term" value="C:cytoplasm"/>
    <property type="evidence" value="ECO:0007669"/>
    <property type="project" value="TreeGrafter"/>
</dbReference>
<keyword evidence="3 5" id="KW-0342">GTP-binding</keyword>
<dbReference type="PANTHER" id="PTHR10218:SF360">
    <property type="entry name" value="GUANINE NUCLEOTIDE-BINDING PROTEIN SUBUNIT ALPHA HOMOLOG"/>
    <property type="match status" value="1"/>
</dbReference>
<dbReference type="SUPFAM" id="SSF52540">
    <property type="entry name" value="P-loop containing nucleoside triphosphate hydrolases"/>
    <property type="match status" value="1"/>
</dbReference>
<evidence type="ECO:0000256" key="1">
    <source>
        <dbReference type="ARBA" id="ARBA00011356"/>
    </source>
</evidence>
<dbReference type="GO" id="GO:0005834">
    <property type="term" value="C:heterotrimeric G-protein complex"/>
    <property type="evidence" value="ECO:0007669"/>
    <property type="project" value="TreeGrafter"/>
</dbReference>
<keyword evidence="6" id="KW-0460">Magnesium</keyword>
<keyword evidence="6" id="KW-0479">Metal-binding</keyword>
<dbReference type="GO" id="GO:0005525">
    <property type="term" value="F:GTP binding"/>
    <property type="evidence" value="ECO:0007669"/>
    <property type="project" value="UniProtKB-KW"/>
</dbReference>
<dbReference type="PANTHER" id="PTHR10218">
    <property type="entry name" value="GTP-BINDING PROTEIN ALPHA SUBUNIT"/>
    <property type="match status" value="1"/>
</dbReference>
<feature type="binding site" evidence="5">
    <location>
        <begin position="223"/>
        <end position="227"/>
    </location>
    <ligand>
        <name>GTP</name>
        <dbReference type="ChEBI" id="CHEBI:37565"/>
    </ligand>
</feature>
<gene>
    <name evidence="7" type="ORF">OXX778_LOCUS7806</name>
</gene>
<evidence type="ECO:0000256" key="6">
    <source>
        <dbReference type="PIRSR" id="PIRSR601019-2"/>
    </source>
</evidence>
<dbReference type="OrthoDB" id="5817230at2759"/>
<evidence type="ECO:0000256" key="3">
    <source>
        <dbReference type="ARBA" id="ARBA00023134"/>
    </source>
</evidence>
<dbReference type="Proteomes" id="UP000663879">
    <property type="component" value="Unassembled WGS sequence"/>
</dbReference>
<proteinExistence type="predicted"/>
<dbReference type="InterPro" id="IPR001019">
    <property type="entry name" value="Gprotein_alpha_su"/>
</dbReference>
<evidence type="ECO:0000256" key="4">
    <source>
        <dbReference type="ARBA" id="ARBA00023224"/>
    </source>
</evidence>
<comment type="subunit">
    <text evidence="1">G proteins are composed of 3 units; alpha, beta and gamma. The alpha chain contains the guanine nucleotide binding site.</text>
</comment>
<feature type="binding site" evidence="6">
    <location>
        <position position="64"/>
    </location>
    <ligand>
        <name>Mg(2+)</name>
        <dbReference type="ChEBI" id="CHEBI:18420"/>
    </ligand>
</feature>
<dbReference type="CDD" id="cd00066">
    <property type="entry name" value="G-alpha"/>
    <property type="match status" value="1"/>
</dbReference>
<feature type="binding site" evidence="5">
    <location>
        <position position="383"/>
    </location>
    <ligand>
        <name>GTP</name>
        <dbReference type="ChEBI" id="CHEBI:37565"/>
    </ligand>
</feature>
<comment type="caution">
    <text evidence="7">The sequence shown here is derived from an EMBL/GenBank/DDBJ whole genome shotgun (WGS) entry which is preliminary data.</text>
</comment>
<accession>A0A813USK8</accession>
<feature type="binding site" evidence="6">
    <location>
        <position position="204"/>
    </location>
    <ligand>
        <name>Mg(2+)</name>
        <dbReference type="ChEBI" id="CHEBI:18420"/>
    </ligand>
</feature>
<keyword evidence="8" id="KW-1185">Reference proteome</keyword>
<reference evidence="7" key="1">
    <citation type="submission" date="2021-02" db="EMBL/GenBank/DDBJ databases">
        <authorList>
            <person name="Nowell W R."/>
        </authorList>
    </citation>
    <scope>NUCLEOTIDE SEQUENCE</scope>
    <source>
        <strain evidence="7">Ploen Becks lab</strain>
    </source>
</reference>
<dbReference type="SUPFAM" id="SSF47895">
    <property type="entry name" value="Transducin (alpha subunit), insertion domain"/>
    <property type="match status" value="1"/>
</dbReference>
<evidence type="ECO:0000313" key="7">
    <source>
        <dbReference type="EMBL" id="CAF0827752.1"/>
    </source>
</evidence>
<name>A0A813USK8_9BILA</name>
<keyword evidence="2 5" id="KW-0547">Nucleotide-binding</keyword>
<sequence length="410" mass="48436">MTPISEQDVNIIEKQNLCQRVSGFFCSRDDEDDIEMIDPIDTGHTPINQIIKILVVGPGDSGKSTILKQMRVIHGKNYSTDECKKYKPVIIQNIVDSLIRLVDAMNMFNLCFELDENEMKYESFLNFVEPIKSGDLNEWNSKSKEYCDIIQSIWNDPSVKICYERRNLFYLNDSTEYFMKNISKICLPQYVPELDDILRVRQPTTAIQEYKFRISGTYFLFVDVGGQRSERRKWINCFENVTCLLFVASLSDYDLKMGRDELRVSHSNENEEVNRMRDGLDLFRTLINWKKKVYIQPNRTVPKQEVVDVLLFEKVSIILFLNKEDLFEEKFRRSSLKSCFKDYVENKSVEEAKEFIAHKFIECDNTFKSKRNSRDIYWHYTFALDRKCIETVVASVKDRIIKFMLESMRL</sequence>
<dbReference type="GO" id="GO:0001664">
    <property type="term" value="F:G protein-coupled receptor binding"/>
    <property type="evidence" value="ECO:0007669"/>
    <property type="project" value="TreeGrafter"/>
</dbReference>
<evidence type="ECO:0000256" key="5">
    <source>
        <dbReference type="PIRSR" id="PIRSR601019-1"/>
    </source>
</evidence>
<dbReference type="PRINTS" id="PR00318">
    <property type="entry name" value="GPROTEINA"/>
</dbReference>
<feature type="binding site" evidence="5">
    <location>
        <begin position="198"/>
        <end position="204"/>
    </location>
    <ligand>
        <name>GTP</name>
        <dbReference type="ChEBI" id="CHEBI:37565"/>
    </ligand>
</feature>
<dbReference type="EMBL" id="CAJNOC010001025">
    <property type="protein sequence ID" value="CAF0827752.1"/>
    <property type="molecule type" value="Genomic_DNA"/>
</dbReference>
<dbReference type="Gene3D" id="3.40.50.300">
    <property type="entry name" value="P-loop containing nucleotide triphosphate hydrolases"/>
    <property type="match status" value="2"/>
</dbReference>
<dbReference type="FunFam" id="3.40.50.300:FF:000720">
    <property type="entry name" value="Guanine nucleotide-binding protein G(k) subunit alpha"/>
    <property type="match status" value="1"/>
</dbReference>
<keyword evidence="4" id="KW-0807">Transducer</keyword>